<feature type="compositionally biased region" description="Polar residues" evidence="1">
    <location>
        <begin position="27"/>
        <end position="37"/>
    </location>
</feature>
<reference evidence="2" key="1">
    <citation type="submission" date="2020-05" db="EMBL/GenBank/DDBJ databases">
        <authorList>
            <person name="Chiriac C."/>
            <person name="Salcher M."/>
            <person name="Ghai R."/>
            <person name="Kavagutti S V."/>
        </authorList>
    </citation>
    <scope>NUCLEOTIDE SEQUENCE</scope>
</reference>
<gene>
    <name evidence="2" type="ORF">UFOPK3564_00038</name>
</gene>
<proteinExistence type="predicted"/>
<dbReference type="AlphaFoldDB" id="A0A6J7F652"/>
<evidence type="ECO:0000313" key="2">
    <source>
        <dbReference type="EMBL" id="CAB4891782.1"/>
    </source>
</evidence>
<protein>
    <submittedName>
        <fullName evidence="2">Unannotated protein</fullName>
    </submittedName>
</protein>
<dbReference type="EMBL" id="CAFBMK010000001">
    <property type="protein sequence ID" value="CAB4891782.1"/>
    <property type="molecule type" value="Genomic_DNA"/>
</dbReference>
<name>A0A6J7F652_9ZZZZ</name>
<sequence length="106" mass="10756">MSIRGAVASTRKVRRTTSPTLPAASVGRTSRAWSPSASAAGVNGEVHVAQSVVVAPVMRHSNVAASSASSASKRNAGERSFVRPVGPSVIVAFGGVRSSVEAVNRS</sequence>
<evidence type="ECO:0000256" key="1">
    <source>
        <dbReference type="SAM" id="MobiDB-lite"/>
    </source>
</evidence>
<accession>A0A6J7F652</accession>
<feature type="region of interest" description="Disordered" evidence="1">
    <location>
        <begin position="1"/>
        <end position="40"/>
    </location>
</feature>
<organism evidence="2">
    <name type="scientific">freshwater metagenome</name>
    <dbReference type="NCBI Taxonomy" id="449393"/>
    <lineage>
        <taxon>unclassified sequences</taxon>
        <taxon>metagenomes</taxon>
        <taxon>ecological metagenomes</taxon>
    </lineage>
</organism>